<evidence type="ECO:0000256" key="3">
    <source>
        <dbReference type="ARBA" id="ARBA00023125"/>
    </source>
</evidence>
<feature type="domain" description="Zn(2)-C6 fungal-type" evidence="7">
    <location>
        <begin position="22"/>
        <end position="51"/>
    </location>
</feature>
<name>A0A9W4NAV8_9EURO</name>
<keyword evidence="5" id="KW-0539">Nucleus</keyword>
<dbReference type="PROSITE" id="PS00463">
    <property type="entry name" value="ZN2_CY6_FUNGAL_1"/>
    <property type="match status" value="1"/>
</dbReference>
<comment type="caution">
    <text evidence="8">The sequence shown here is derived from an EMBL/GenBank/DDBJ whole genome shotgun (WGS) entry which is preliminary data.</text>
</comment>
<keyword evidence="4" id="KW-0804">Transcription</keyword>
<organism evidence="8 9">
    <name type="scientific">Penicillium salamii</name>
    <dbReference type="NCBI Taxonomy" id="1612424"/>
    <lineage>
        <taxon>Eukaryota</taxon>
        <taxon>Fungi</taxon>
        <taxon>Dikarya</taxon>
        <taxon>Ascomycota</taxon>
        <taxon>Pezizomycotina</taxon>
        <taxon>Eurotiomycetes</taxon>
        <taxon>Eurotiomycetidae</taxon>
        <taxon>Eurotiales</taxon>
        <taxon>Aspergillaceae</taxon>
        <taxon>Penicillium</taxon>
    </lineage>
</organism>
<dbReference type="GO" id="GO:0006351">
    <property type="term" value="P:DNA-templated transcription"/>
    <property type="evidence" value="ECO:0007669"/>
    <property type="project" value="InterPro"/>
</dbReference>
<dbReference type="SMART" id="SM00906">
    <property type="entry name" value="Fungal_trans"/>
    <property type="match status" value="1"/>
</dbReference>
<dbReference type="CDD" id="cd00067">
    <property type="entry name" value="GAL4"/>
    <property type="match status" value="1"/>
</dbReference>
<dbReference type="Pfam" id="PF04082">
    <property type="entry name" value="Fungal_trans"/>
    <property type="match status" value="1"/>
</dbReference>
<reference evidence="8" key="1">
    <citation type="submission" date="2021-07" db="EMBL/GenBank/DDBJ databases">
        <authorList>
            <person name="Branca A.L. A."/>
        </authorList>
    </citation>
    <scope>NUCLEOTIDE SEQUENCE</scope>
</reference>
<dbReference type="SUPFAM" id="SSF57701">
    <property type="entry name" value="Zn2/Cys6 DNA-binding domain"/>
    <property type="match status" value="1"/>
</dbReference>
<gene>
    <name evidence="8" type="ORF">PSALAMII_LOCUS3116</name>
</gene>
<feature type="compositionally biased region" description="Polar residues" evidence="6">
    <location>
        <begin position="658"/>
        <end position="668"/>
    </location>
</feature>
<evidence type="ECO:0000256" key="6">
    <source>
        <dbReference type="SAM" id="MobiDB-lite"/>
    </source>
</evidence>
<dbReference type="Pfam" id="PF00172">
    <property type="entry name" value="Zn_clus"/>
    <property type="match status" value="1"/>
</dbReference>
<dbReference type="Proteomes" id="UP001152592">
    <property type="component" value="Unassembled WGS sequence"/>
</dbReference>
<dbReference type="PANTHER" id="PTHR47424">
    <property type="entry name" value="REGULATORY PROTEIN GAL4"/>
    <property type="match status" value="1"/>
</dbReference>
<dbReference type="AlphaFoldDB" id="A0A9W4NAV8"/>
<protein>
    <recommendedName>
        <fullName evidence="7">Zn(2)-C6 fungal-type domain-containing protein</fullName>
    </recommendedName>
</protein>
<evidence type="ECO:0000259" key="7">
    <source>
        <dbReference type="PROSITE" id="PS50048"/>
    </source>
</evidence>
<evidence type="ECO:0000256" key="5">
    <source>
        <dbReference type="ARBA" id="ARBA00023242"/>
    </source>
</evidence>
<feature type="region of interest" description="Disordered" evidence="6">
    <location>
        <begin position="637"/>
        <end position="668"/>
    </location>
</feature>
<dbReference type="InterPro" id="IPR036864">
    <property type="entry name" value="Zn2-C6_fun-type_DNA-bd_sf"/>
</dbReference>
<accession>A0A9W4NAV8</accession>
<evidence type="ECO:0000313" key="9">
    <source>
        <dbReference type="Proteomes" id="UP001152592"/>
    </source>
</evidence>
<keyword evidence="3" id="KW-0238">DNA-binding</keyword>
<dbReference type="GO" id="GO:0003677">
    <property type="term" value="F:DNA binding"/>
    <property type="evidence" value="ECO:0007669"/>
    <property type="project" value="UniProtKB-KW"/>
</dbReference>
<dbReference type="Gene3D" id="4.10.240.10">
    <property type="entry name" value="Zn(2)-C6 fungal-type DNA-binding domain"/>
    <property type="match status" value="1"/>
</dbReference>
<evidence type="ECO:0000313" key="8">
    <source>
        <dbReference type="EMBL" id="CAG8352387.1"/>
    </source>
</evidence>
<dbReference type="SMART" id="SM00066">
    <property type="entry name" value="GAL4"/>
    <property type="match status" value="1"/>
</dbReference>
<dbReference type="PROSITE" id="PS50048">
    <property type="entry name" value="ZN2_CY6_FUNGAL_2"/>
    <property type="match status" value="1"/>
</dbReference>
<dbReference type="GO" id="GO:0008270">
    <property type="term" value="F:zinc ion binding"/>
    <property type="evidence" value="ECO:0007669"/>
    <property type="project" value="InterPro"/>
</dbReference>
<dbReference type="EMBL" id="CAJVPD010000133">
    <property type="protein sequence ID" value="CAG8352387.1"/>
    <property type="molecule type" value="Genomic_DNA"/>
</dbReference>
<dbReference type="InterPro" id="IPR001138">
    <property type="entry name" value="Zn2Cys6_DnaBD"/>
</dbReference>
<dbReference type="InterPro" id="IPR007219">
    <property type="entry name" value="XnlR_reg_dom"/>
</dbReference>
<dbReference type="OrthoDB" id="16820at2759"/>
<proteinExistence type="predicted"/>
<dbReference type="GO" id="GO:0000981">
    <property type="term" value="F:DNA-binding transcription factor activity, RNA polymerase II-specific"/>
    <property type="evidence" value="ECO:0007669"/>
    <property type="project" value="InterPro"/>
</dbReference>
<dbReference type="CDD" id="cd12148">
    <property type="entry name" value="fungal_TF_MHR"/>
    <property type="match status" value="1"/>
</dbReference>
<dbReference type="InterPro" id="IPR051127">
    <property type="entry name" value="Fungal_SecMet_Regulators"/>
</dbReference>
<sequence>MSDSNQAQLSSVHKSSPRILRACDRCRFRKVRCDGNSPCAGCRPGGHACVFRPPRQTRQKRQHTQRAISTFSQIQLPGSSPITSLHSTPRVLHDPVQFKRQMELRAGIGVTNVETGSFQFYGPSSHFCFIERMCQRINRTTNETMLTPRASTAGSLGKWNLERFMFSVDNNHPASTNPDAYIAREVGTTLIQSFFEIMHPQIPVLNHVDIFEQWEEMGKPPGQQSASKCKEILFMVLAIGARVVIAEGQQDTSVLQDWADHFASKANQLHTTFEDLSLSSTHFLLLKAVYAYQVMRPNEAWLYLGHAARSAMALGINRQQVVNGANTTVHSLKRTFWVIYAHERCCSLYTGRPSTFRDDLIDAPYPEDLPVLNTSENDTKSEFSDSLLLCGYVRGIADIGRVADRVFLEIYSPKNISSISHPVRGRDITTEVEMALESAIRKLPLNLHFFDTTLPLGHGWQEMQRLTLGCQYYLVRMLMHRPALLFAALFDSREEAQRNAEGSLDIDLSIRETTKAASNMIDLAHDVYFRRYSRARFDGSSASLLVSACTTLLYDVLDPKTNADHAKDAFTAVERGVECLDQIHHLGQTTGKALSLDVMQIAKNTLRSSTVDPELSQNLFGEFPWLQYVSPSGSGPLASAPPNTLTVPSPIPHGLASPLTTNPQESSHFSASEANYMAHWLEAGFAPEEIPSCLF</sequence>
<keyword evidence="1" id="KW-0479">Metal-binding</keyword>
<evidence type="ECO:0000256" key="1">
    <source>
        <dbReference type="ARBA" id="ARBA00022723"/>
    </source>
</evidence>
<dbReference type="PANTHER" id="PTHR47424:SF3">
    <property type="entry name" value="REGULATORY PROTEIN GAL4"/>
    <property type="match status" value="1"/>
</dbReference>
<evidence type="ECO:0000256" key="2">
    <source>
        <dbReference type="ARBA" id="ARBA00023015"/>
    </source>
</evidence>
<keyword evidence="2" id="KW-0805">Transcription regulation</keyword>
<evidence type="ECO:0000256" key="4">
    <source>
        <dbReference type="ARBA" id="ARBA00023163"/>
    </source>
</evidence>